<dbReference type="Pfam" id="PF06925">
    <property type="entry name" value="MGDG_synth"/>
    <property type="match status" value="1"/>
</dbReference>
<comment type="similarity">
    <text evidence="1">Belongs to the glycosyltransferase 28 family.</text>
</comment>
<dbReference type="RefSeq" id="WP_377543214.1">
    <property type="nucleotide sequence ID" value="NZ_JBHSBN010000004.1"/>
</dbReference>
<name>A0ABV8KIH6_9ACTN</name>
<proteinExistence type="inferred from homology"/>
<sequence>MLLTGQRYHRWHGEAPGPTRPAGPSTSTRGRVVVFSASVGAGHDGAARELAARLRAGGFEVDGHDLMELMPGRLGRALRAGYARQLAAAPRTWEWLAGGLDRHETLAALAGRLTALAAGRRVDGVLAPPPALVVSTYPLASQALGRLRRTGRLAVPVVTFLTDMSVHRLWVADGVDTHLALHEVAGEQARGLGGRDVRVTGPAVSAAFRPAYSAGERRRDRAVFGLPAQGPLALVLAGSWAVGEIEQTVEDIARGGVATPVVACGRNEALRQRLTRRGMGVAIGWTEAMPALIRACDVVVQNAGGLSSLEALACRVPVLTYRCLPGHGRTNARALAAAGWVPWVRTDGELPAALRVALAGAGGPPPPFPAADPAAALAALARPDGPADRVRSGGATSRGRRCVPAPGAPGTPRRAGRPDGAGAARTAPAGRR</sequence>
<dbReference type="PANTHER" id="PTHR43025">
    <property type="entry name" value="MONOGALACTOSYLDIACYLGLYCEROL SYNTHASE"/>
    <property type="match status" value="1"/>
</dbReference>
<dbReference type="EMBL" id="JBHSBN010000004">
    <property type="protein sequence ID" value="MFC4105885.1"/>
    <property type="molecule type" value="Genomic_DNA"/>
</dbReference>
<keyword evidence="2" id="KW-0328">Glycosyltransferase</keyword>
<evidence type="ECO:0000313" key="7">
    <source>
        <dbReference type="Proteomes" id="UP001595868"/>
    </source>
</evidence>
<feature type="compositionally biased region" description="Low complexity" evidence="4">
    <location>
        <begin position="404"/>
        <end position="432"/>
    </location>
</feature>
<comment type="caution">
    <text evidence="6">The sequence shown here is derived from an EMBL/GenBank/DDBJ whole genome shotgun (WGS) entry which is preliminary data.</text>
</comment>
<feature type="region of interest" description="Disordered" evidence="4">
    <location>
        <begin position="382"/>
        <end position="432"/>
    </location>
</feature>
<evidence type="ECO:0000256" key="4">
    <source>
        <dbReference type="SAM" id="MobiDB-lite"/>
    </source>
</evidence>
<evidence type="ECO:0000259" key="5">
    <source>
        <dbReference type="Pfam" id="PF06925"/>
    </source>
</evidence>
<dbReference type="Proteomes" id="UP001595868">
    <property type="component" value="Unassembled WGS sequence"/>
</dbReference>
<dbReference type="InterPro" id="IPR009695">
    <property type="entry name" value="Diacylglyc_glucosyltr_N"/>
</dbReference>
<feature type="region of interest" description="Disordered" evidence="4">
    <location>
        <begin position="1"/>
        <end position="28"/>
    </location>
</feature>
<evidence type="ECO:0000256" key="2">
    <source>
        <dbReference type="ARBA" id="ARBA00022676"/>
    </source>
</evidence>
<organism evidence="6 7">
    <name type="scientific">Micromonospora zhanjiangensis</name>
    <dbReference type="NCBI Taxonomy" id="1522057"/>
    <lineage>
        <taxon>Bacteria</taxon>
        <taxon>Bacillati</taxon>
        <taxon>Actinomycetota</taxon>
        <taxon>Actinomycetes</taxon>
        <taxon>Micromonosporales</taxon>
        <taxon>Micromonosporaceae</taxon>
        <taxon>Micromonospora</taxon>
    </lineage>
</organism>
<protein>
    <recommendedName>
        <fullName evidence="5">Diacylglycerol glucosyltransferase N-terminal domain-containing protein</fullName>
    </recommendedName>
</protein>
<dbReference type="Gene3D" id="3.40.50.2000">
    <property type="entry name" value="Glycogen Phosphorylase B"/>
    <property type="match status" value="1"/>
</dbReference>
<accession>A0ABV8KIH6</accession>
<evidence type="ECO:0000256" key="3">
    <source>
        <dbReference type="ARBA" id="ARBA00022679"/>
    </source>
</evidence>
<evidence type="ECO:0000313" key="6">
    <source>
        <dbReference type="EMBL" id="MFC4105885.1"/>
    </source>
</evidence>
<dbReference type="SUPFAM" id="SSF53756">
    <property type="entry name" value="UDP-Glycosyltransferase/glycogen phosphorylase"/>
    <property type="match status" value="1"/>
</dbReference>
<evidence type="ECO:0000256" key="1">
    <source>
        <dbReference type="ARBA" id="ARBA00006962"/>
    </source>
</evidence>
<gene>
    <name evidence="6" type="ORF">ACFOX0_08040</name>
</gene>
<keyword evidence="3" id="KW-0808">Transferase</keyword>
<keyword evidence="7" id="KW-1185">Reference proteome</keyword>
<reference evidence="7" key="1">
    <citation type="journal article" date="2019" name="Int. J. Syst. Evol. Microbiol.">
        <title>The Global Catalogue of Microorganisms (GCM) 10K type strain sequencing project: providing services to taxonomists for standard genome sequencing and annotation.</title>
        <authorList>
            <consortium name="The Broad Institute Genomics Platform"/>
            <consortium name="The Broad Institute Genome Sequencing Center for Infectious Disease"/>
            <person name="Wu L."/>
            <person name="Ma J."/>
        </authorList>
    </citation>
    <scope>NUCLEOTIDE SEQUENCE [LARGE SCALE GENOMIC DNA]</scope>
    <source>
        <strain evidence="7">2902at01</strain>
    </source>
</reference>
<dbReference type="InterPro" id="IPR050519">
    <property type="entry name" value="Glycosyltransf_28_UgtP"/>
</dbReference>
<feature type="domain" description="Diacylglycerol glucosyltransferase N-terminal" evidence="5">
    <location>
        <begin position="110"/>
        <end position="204"/>
    </location>
</feature>
<dbReference type="PANTHER" id="PTHR43025:SF3">
    <property type="entry name" value="MONOGALACTOSYLDIACYLGLYCEROL SYNTHASE 1, CHLOROPLASTIC"/>
    <property type="match status" value="1"/>
</dbReference>